<gene>
    <name evidence="8" type="ORF">GCM10008018_41650</name>
</gene>
<evidence type="ECO:0000256" key="6">
    <source>
        <dbReference type="SAM" id="Phobius"/>
    </source>
</evidence>
<feature type="transmembrane region" description="Helical" evidence="6">
    <location>
        <begin position="85"/>
        <end position="103"/>
    </location>
</feature>
<keyword evidence="3 6" id="KW-0812">Transmembrane</keyword>
<feature type="transmembrane region" description="Helical" evidence="6">
    <location>
        <begin position="115"/>
        <end position="132"/>
    </location>
</feature>
<feature type="domain" description="Copper resistance protein D" evidence="7">
    <location>
        <begin position="176"/>
        <end position="267"/>
    </location>
</feature>
<protein>
    <recommendedName>
        <fullName evidence="7">Copper resistance protein D domain-containing protein</fullName>
    </recommendedName>
</protein>
<evidence type="ECO:0000256" key="4">
    <source>
        <dbReference type="ARBA" id="ARBA00022989"/>
    </source>
</evidence>
<keyword evidence="2" id="KW-1003">Cell membrane</keyword>
<comment type="subcellular location">
    <subcellularLocation>
        <location evidence="1">Cell membrane</location>
        <topology evidence="1">Multi-pass membrane protein</topology>
    </subcellularLocation>
</comment>
<feature type="transmembrane region" description="Helical" evidence="6">
    <location>
        <begin position="307"/>
        <end position="332"/>
    </location>
</feature>
<proteinExistence type="predicted"/>
<evidence type="ECO:0000259" key="7">
    <source>
        <dbReference type="Pfam" id="PF05425"/>
    </source>
</evidence>
<evidence type="ECO:0000256" key="3">
    <source>
        <dbReference type="ARBA" id="ARBA00022692"/>
    </source>
</evidence>
<dbReference type="RefSeq" id="WP_189014617.1">
    <property type="nucleotide sequence ID" value="NZ_BMHE01000023.1"/>
</dbReference>
<evidence type="ECO:0000256" key="5">
    <source>
        <dbReference type="ARBA" id="ARBA00023136"/>
    </source>
</evidence>
<dbReference type="InterPro" id="IPR032694">
    <property type="entry name" value="CopC/D"/>
</dbReference>
<feature type="transmembrane region" description="Helical" evidence="6">
    <location>
        <begin position="220"/>
        <end position="239"/>
    </location>
</feature>
<dbReference type="EMBL" id="BMHE01000023">
    <property type="protein sequence ID" value="GFZ91023.1"/>
    <property type="molecule type" value="Genomic_DNA"/>
</dbReference>
<feature type="transmembrane region" description="Helical" evidence="6">
    <location>
        <begin position="138"/>
        <end position="164"/>
    </location>
</feature>
<dbReference type="Proteomes" id="UP000615455">
    <property type="component" value="Unassembled WGS sequence"/>
</dbReference>
<sequence>MIYIVSEALLYVCFAILTGISVLALVPENKKPRYHVSDNALTWVITGIVALSSLQIIKLIIFYKVNLDYELSYLIFTVLGDYNVGKAWFITVITAMAMLYFLGLKPNSKALKYKWMAIPILTVIQLITFGYASHSASIYGWAGFAAHTTHFISAMVWIGVMLVIGWCTSEMRNWAAFLRWFTPLAIVCVIVAILAGLLLMSRLSPQYVSSWITSYGQAMLIKHLLIVPIIAVALINSFLLHKESVKTLSWLRVESIVVILLLAVTAFMGQQAPPHDDVKELLDEGSPSALFMLITGYDLNRGIDLNIVPNAISVSLAAAAFLSLLVGLLWVWRKQRPMWSFVAVLLFVILGYMALMVAVV</sequence>
<feature type="transmembrane region" description="Helical" evidence="6">
    <location>
        <begin position="339"/>
        <end position="359"/>
    </location>
</feature>
<feature type="transmembrane region" description="Helical" evidence="6">
    <location>
        <begin position="176"/>
        <end position="200"/>
    </location>
</feature>
<keyword evidence="5 6" id="KW-0472">Membrane</keyword>
<evidence type="ECO:0000256" key="1">
    <source>
        <dbReference type="ARBA" id="ARBA00004651"/>
    </source>
</evidence>
<feature type="transmembrane region" description="Helical" evidence="6">
    <location>
        <begin position="6"/>
        <end position="28"/>
    </location>
</feature>
<keyword evidence="9" id="KW-1185">Reference proteome</keyword>
<dbReference type="PANTHER" id="PTHR34820:SF4">
    <property type="entry name" value="INNER MEMBRANE PROTEIN YEBZ"/>
    <property type="match status" value="1"/>
</dbReference>
<feature type="transmembrane region" description="Helical" evidence="6">
    <location>
        <begin position="40"/>
        <end position="65"/>
    </location>
</feature>
<dbReference type="Pfam" id="PF05425">
    <property type="entry name" value="CopD"/>
    <property type="match status" value="1"/>
</dbReference>
<evidence type="ECO:0000313" key="9">
    <source>
        <dbReference type="Proteomes" id="UP000615455"/>
    </source>
</evidence>
<organism evidence="8 9">
    <name type="scientific">Paenibacillus marchantiophytorum</name>
    <dbReference type="NCBI Taxonomy" id="1619310"/>
    <lineage>
        <taxon>Bacteria</taxon>
        <taxon>Bacillati</taxon>
        <taxon>Bacillota</taxon>
        <taxon>Bacilli</taxon>
        <taxon>Bacillales</taxon>
        <taxon>Paenibacillaceae</taxon>
        <taxon>Paenibacillus</taxon>
    </lineage>
</organism>
<keyword evidence="4 6" id="KW-1133">Transmembrane helix</keyword>
<evidence type="ECO:0000256" key="2">
    <source>
        <dbReference type="ARBA" id="ARBA00022475"/>
    </source>
</evidence>
<evidence type="ECO:0000313" key="8">
    <source>
        <dbReference type="EMBL" id="GFZ91023.1"/>
    </source>
</evidence>
<name>A0ABQ1EYD4_9BACL</name>
<reference evidence="9" key="1">
    <citation type="journal article" date="2019" name="Int. J. Syst. Evol. Microbiol.">
        <title>The Global Catalogue of Microorganisms (GCM) 10K type strain sequencing project: providing services to taxonomists for standard genome sequencing and annotation.</title>
        <authorList>
            <consortium name="The Broad Institute Genomics Platform"/>
            <consortium name="The Broad Institute Genome Sequencing Center for Infectious Disease"/>
            <person name="Wu L."/>
            <person name="Ma J."/>
        </authorList>
    </citation>
    <scope>NUCLEOTIDE SEQUENCE [LARGE SCALE GENOMIC DNA]</scope>
    <source>
        <strain evidence="9">CGMCC 1.15043</strain>
    </source>
</reference>
<accession>A0ABQ1EYD4</accession>
<dbReference type="InterPro" id="IPR008457">
    <property type="entry name" value="Cu-R_CopD_dom"/>
</dbReference>
<dbReference type="PANTHER" id="PTHR34820">
    <property type="entry name" value="INNER MEMBRANE PROTEIN YEBZ"/>
    <property type="match status" value="1"/>
</dbReference>
<comment type="caution">
    <text evidence="8">The sequence shown here is derived from an EMBL/GenBank/DDBJ whole genome shotgun (WGS) entry which is preliminary data.</text>
</comment>
<feature type="transmembrane region" description="Helical" evidence="6">
    <location>
        <begin position="251"/>
        <end position="269"/>
    </location>
</feature>